<keyword evidence="1" id="KW-0812">Transmembrane</keyword>
<name>A0A561QRL1_9HYPH</name>
<evidence type="ECO:0000313" key="2">
    <source>
        <dbReference type="EMBL" id="TWF52916.1"/>
    </source>
</evidence>
<keyword evidence="3" id="KW-1185">Reference proteome</keyword>
<reference evidence="2 3" key="1">
    <citation type="submission" date="2019-06" db="EMBL/GenBank/DDBJ databases">
        <title>Sorghum-associated microbial communities from plants grown in Nebraska, USA.</title>
        <authorList>
            <person name="Schachtman D."/>
        </authorList>
    </citation>
    <scope>NUCLEOTIDE SEQUENCE [LARGE SCALE GENOMIC DNA]</scope>
    <source>
        <strain evidence="2 3">1225</strain>
    </source>
</reference>
<organism evidence="2 3">
    <name type="scientific">Neorhizobium alkalisoli</name>
    <dbReference type="NCBI Taxonomy" id="528178"/>
    <lineage>
        <taxon>Bacteria</taxon>
        <taxon>Pseudomonadati</taxon>
        <taxon>Pseudomonadota</taxon>
        <taxon>Alphaproteobacteria</taxon>
        <taxon>Hyphomicrobiales</taxon>
        <taxon>Rhizobiaceae</taxon>
        <taxon>Rhizobium/Agrobacterium group</taxon>
        <taxon>Neorhizobium</taxon>
    </lineage>
</organism>
<keyword evidence="1" id="KW-1133">Transmembrane helix</keyword>
<evidence type="ECO:0000313" key="3">
    <source>
        <dbReference type="Proteomes" id="UP000320653"/>
    </source>
</evidence>
<dbReference type="AlphaFoldDB" id="A0A561QRL1"/>
<keyword evidence="1" id="KW-0472">Membrane</keyword>
<comment type="caution">
    <text evidence="2">The sequence shown here is derived from an EMBL/GenBank/DDBJ whole genome shotgun (WGS) entry which is preliminary data.</text>
</comment>
<accession>A0A561QRL1</accession>
<sequence length="107" mass="11679">MAVLRFLLHFISLLALVAAIVAGTLDAIQSVSSSDVVMTSLGNAWLNFDPEGLTLAEMSADTYIGTDIWRPYVAPMLAQPAFAIFLVLALVFWIAGYSRPRSERFLA</sequence>
<protein>
    <submittedName>
        <fullName evidence="2">Uncharacterized protein</fullName>
    </submittedName>
</protein>
<feature type="transmembrane region" description="Helical" evidence="1">
    <location>
        <begin position="77"/>
        <end position="97"/>
    </location>
</feature>
<gene>
    <name evidence="2" type="ORF">FHW37_104185</name>
</gene>
<dbReference type="EMBL" id="VIWP01000004">
    <property type="protein sequence ID" value="TWF52916.1"/>
    <property type="molecule type" value="Genomic_DNA"/>
</dbReference>
<dbReference type="OrthoDB" id="8421292at2"/>
<evidence type="ECO:0000256" key="1">
    <source>
        <dbReference type="SAM" id="Phobius"/>
    </source>
</evidence>
<dbReference type="Proteomes" id="UP000320653">
    <property type="component" value="Unassembled WGS sequence"/>
</dbReference>
<proteinExistence type="predicted"/>